<dbReference type="STRING" id="717774.Marme_3408"/>
<dbReference type="eggNOG" id="COG4978">
    <property type="taxonomic scope" value="Bacteria"/>
</dbReference>
<dbReference type="RefSeq" id="WP_013662526.1">
    <property type="nucleotide sequence ID" value="NC_015276.1"/>
</dbReference>
<dbReference type="EMBL" id="CP002583">
    <property type="protein sequence ID" value="ADZ92624.1"/>
    <property type="molecule type" value="Genomic_DNA"/>
</dbReference>
<evidence type="ECO:0000256" key="1">
    <source>
        <dbReference type="SAM" id="Phobius"/>
    </source>
</evidence>
<dbReference type="Gene3D" id="3.20.80.10">
    <property type="entry name" value="Regulatory factor, effector binding domain"/>
    <property type="match status" value="1"/>
</dbReference>
<keyword evidence="1" id="KW-0472">Membrane</keyword>
<evidence type="ECO:0000313" key="2">
    <source>
        <dbReference type="EMBL" id="ADZ92624.1"/>
    </source>
</evidence>
<reference evidence="2 3" key="1">
    <citation type="journal article" date="2012" name="Stand. Genomic Sci.">
        <title>Complete genome sequence of the melanogenic marine bacterium Marinomonas mediterranea type strain (MMB-1(T)).</title>
        <authorList>
            <person name="Lucas-Elio P."/>
            <person name="Goodwin L."/>
            <person name="Woyke T."/>
            <person name="Pitluck S."/>
            <person name="Nolan M."/>
            <person name="Kyrpides N.C."/>
            <person name="Detter J.C."/>
            <person name="Copeland A."/>
            <person name="Teshima H."/>
            <person name="Bruce D."/>
            <person name="Detter C."/>
            <person name="Tapia R."/>
            <person name="Han S."/>
            <person name="Land M.L."/>
            <person name="Ivanova N."/>
            <person name="Mikhailova N."/>
            <person name="Johnston A.W."/>
            <person name="Sanchez-Amat A."/>
        </authorList>
    </citation>
    <scope>NUCLEOTIDE SEQUENCE [LARGE SCALE GENOMIC DNA]</scope>
    <source>
        <strain evidence="3">ATCC 700492 / JCM 21426 / NBRC 103028 / MMB-1</strain>
    </source>
</reference>
<dbReference type="PATRIC" id="fig|717774.3.peg.3509"/>
<dbReference type="OrthoDB" id="9807923at2"/>
<gene>
    <name evidence="2" type="ordered locus">Marme_3408</name>
</gene>
<keyword evidence="1" id="KW-1133">Transmembrane helix</keyword>
<dbReference type="Proteomes" id="UP000001062">
    <property type="component" value="Chromosome"/>
</dbReference>
<dbReference type="HOGENOM" id="CLU_065770_1_0_6"/>
<organism evidence="2 3">
    <name type="scientific">Marinomonas mediterranea (strain ATCC 700492 / JCM 21426 / NBRC 103028 / MMB-1)</name>
    <dbReference type="NCBI Taxonomy" id="717774"/>
    <lineage>
        <taxon>Bacteria</taxon>
        <taxon>Pseudomonadati</taxon>
        <taxon>Pseudomonadota</taxon>
        <taxon>Gammaproteobacteria</taxon>
        <taxon>Oceanospirillales</taxon>
        <taxon>Oceanospirillaceae</taxon>
        <taxon>Marinomonas</taxon>
    </lineage>
</organism>
<dbReference type="AlphaFoldDB" id="F2K4Y1"/>
<dbReference type="KEGG" id="mme:Marme_3408"/>
<feature type="transmembrane region" description="Helical" evidence="1">
    <location>
        <begin position="6"/>
        <end position="25"/>
    </location>
</feature>
<protein>
    <recommendedName>
        <fullName evidence="4">Bacterial transcription activator effector binding domain-containing protein</fullName>
    </recommendedName>
</protein>
<accession>F2K4Y1</accession>
<keyword evidence="1" id="KW-0812">Transmembrane</keyword>
<keyword evidence="3" id="KW-1185">Reference proteome</keyword>
<name>F2K4Y1_MARM1</name>
<proteinExistence type="predicted"/>
<sequence>MVVLGLVVGSILIALVYWLITHGHFQFQRHQYIEADSNEVYKEIANLATWPSWCVWRSYDPDADIQLDYFDSQSISASSLIIESNKIAPTSVQRQSEDEVEQVATFLIDSPSLYWQSFTIYAHLTQRSHNTLITFDVEGKIPFFRRHLLQKHLSHITLDIELSLISLKNRMERKIQHRSSITFELEGCQRLDTLDAVIRPFEATEQSISQVMEIGFHELFVALGPENPPTGGCFAIYTKADLSTHSFTGKLGVPVQRLTDCNLHPECIRFSSHYLQLRYHGPYKHLYLAWRVLNVQATINGYRYNRSKPALELYEVGPKDADDEDMFVTILSLPIKS</sequence>
<dbReference type="InterPro" id="IPR011256">
    <property type="entry name" value="Reg_factor_effector_dom_sf"/>
</dbReference>
<evidence type="ECO:0008006" key="4">
    <source>
        <dbReference type="Google" id="ProtNLM"/>
    </source>
</evidence>
<evidence type="ECO:0000313" key="3">
    <source>
        <dbReference type="Proteomes" id="UP000001062"/>
    </source>
</evidence>